<dbReference type="InterPro" id="IPR044137">
    <property type="entry name" value="AcnA_IRP_Swivel"/>
</dbReference>
<dbReference type="GO" id="GO:0003723">
    <property type="term" value="F:RNA binding"/>
    <property type="evidence" value="ECO:0007669"/>
    <property type="project" value="UniProtKB-KW"/>
</dbReference>
<dbReference type="InterPro" id="IPR015931">
    <property type="entry name" value="Acnase/IPM_dHydase_lsu_aba_1/3"/>
</dbReference>
<name>A0A939IVL3_9MICO</name>
<dbReference type="GO" id="GO:0051539">
    <property type="term" value="F:4 iron, 4 sulfur cluster binding"/>
    <property type="evidence" value="ECO:0007669"/>
    <property type="project" value="UniProtKB-KW"/>
</dbReference>
<dbReference type="AlphaFoldDB" id="A0A939IVL3"/>
<comment type="similarity">
    <text evidence="3 11">Belongs to the aconitase/IPM isomerase family.</text>
</comment>
<evidence type="ECO:0000256" key="10">
    <source>
        <dbReference type="ARBA" id="ARBA00023501"/>
    </source>
</evidence>
<evidence type="ECO:0000256" key="1">
    <source>
        <dbReference type="ARBA" id="ARBA00001966"/>
    </source>
</evidence>
<evidence type="ECO:0000313" key="16">
    <source>
        <dbReference type="Proteomes" id="UP000664385"/>
    </source>
</evidence>
<keyword evidence="4" id="KW-0816">Tricarboxylic acid cycle</keyword>
<evidence type="ECO:0000256" key="3">
    <source>
        <dbReference type="ARBA" id="ARBA00007185"/>
    </source>
</evidence>
<feature type="region of interest" description="Disordered" evidence="12">
    <location>
        <begin position="411"/>
        <end position="449"/>
    </location>
</feature>
<evidence type="ECO:0000256" key="12">
    <source>
        <dbReference type="SAM" id="MobiDB-lite"/>
    </source>
</evidence>
<dbReference type="Proteomes" id="UP000664385">
    <property type="component" value="Unassembled WGS sequence"/>
</dbReference>
<accession>A0A939IVL3</accession>
<evidence type="ECO:0000256" key="2">
    <source>
        <dbReference type="ARBA" id="ARBA00004717"/>
    </source>
</evidence>
<dbReference type="SUPFAM" id="SSF52016">
    <property type="entry name" value="LeuD/IlvD-like"/>
    <property type="match status" value="1"/>
</dbReference>
<dbReference type="RefSeq" id="WP_206820481.1">
    <property type="nucleotide sequence ID" value="NZ_CP118100.1"/>
</dbReference>
<dbReference type="GO" id="GO:0003994">
    <property type="term" value="F:aconitate hydratase activity"/>
    <property type="evidence" value="ECO:0007669"/>
    <property type="project" value="UniProtKB-EC"/>
</dbReference>
<keyword evidence="5" id="KW-0479">Metal-binding</keyword>
<evidence type="ECO:0000256" key="11">
    <source>
        <dbReference type="RuleBase" id="RU361275"/>
    </source>
</evidence>
<dbReference type="NCBIfam" id="NF009520">
    <property type="entry name" value="PRK12881.1"/>
    <property type="match status" value="1"/>
</dbReference>
<dbReference type="CDD" id="cd01580">
    <property type="entry name" value="AcnA_IRP_Swivel"/>
    <property type="match status" value="1"/>
</dbReference>
<evidence type="ECO:0000259" key="13">
    <source>
        <dbReference type="Pfam" id="PF00330"/>
    </source>
</evidence>
<comment type="caution">
    <text evidence="15">The sequence shown here is derived from an EMBL/GenBank/DDBJ whole genome shotgun (WGS) entry which is preliminary data.</text>
</comment>
<dbReference type="Pfam" id="PF00694">
    <property type="entry name" value="Aconitase_C"/>
    <property type="match status" value="1"/>
</dbReference>
<dbReference type="InterPro" id="IPR018136">
    <property type="entry name" value="Aconitase_4Fe-4S_BS"/>
</dbReference>
<comment type="function">
    <text evidence="11">Catalyzes the isomerization of citrate to isocitrate via cis-aconitate.</text>
</comment>
<dbReference type="Pfam" id="PF00330">
    <property type="entry name" value="Aconitase"/>
    <property type="match status" value="1"/>
</dbReference>
<dbReference type="Gene3D" id="3.30.499.10">
    <property type="entry name" value="Aconitase, domain 3"/>
    <property type="match status" value="2"/>
</dbReference>
<organism evidence="15 16">
    <name type="scientific">Microbacterium esteraromaticum</name>
    <dbReference type="NCBI Taxonomy" id="57043"/>
    <lineage>
        <taxon>Bacteria</taxon>
        <taxon>Bacillati</taxon>
        <taxon>Actinomycetota</taxon>
        <taxon>Actinomycetes</taxon>
        <taxon>Micrococcales</taxon>
        <taxon>Microbacteriaceae</taxon>
        <taxon>Microbacterium</taxon>
    </lineage>
</organism>
<dbReference type="PROSITE" id="PS00450">
    <property type="entry name" value="ACONITASE_1"/>
    <property type="match status" value="1"/>
</dbReference>
<dbReference type="InterPro" id="IPR036008">
    <property type="entry name" value="Aconitase_4Fe-4S_dom"/>
</dbReference>
<evidence type="ECO:0000256" key="5">
    <source>
        <dbReference type="ARBA" id="ARBA00022723"/>
    </source>
</evidence>
<protein>
    <recommendedName>
        <fullName evidence="11">Aconitate hydratase</fullName>
        <shortName evidence="11">Aconitase</shortName>
        <ecNumber evidence="11">4.2.1.3</ecNumber>
    </recommendedName>
</protein>
<dbReference type="PROSITE" id="PS01244">
    <property type="entry name" value="ACONITASE_2"/>
    <property type="match status" value="1"/>
</dbReference>
<dbReference type="PRINTS" id="PR00415">
    <property type="entry name" value="ACONITASE"/>
</dbReference>
<dbReference type="EC" id="4.2.1.3" evidence="11"/>
<keyword evidence="7 11" id="KW-0408">Iron</keyword>
<dbReference type="GO" id="GO:0046872">
    <property type="term" value="F:metal ion binding"/>
    <property type="evidence" value="ECO:0007669"/>
    <property type="project" value="UniProtKB-KW"/>
</dbReference>
<comment type="cofactor">
    <cofactor evidence="1">
        <name>[4Fe-4S] cluster</name>
        <dbReference type="ChEBI" id="CHEBI:49883"/>
    </cofactor>
</comment>
<dbReference type="GO" id="GO:0006099">
    <property type="term" value="P:tricarboxylic acid cycle"/>
    <property type="evidence" value="ECO:0007669"/>
    <property type="project" value="UniProtKB-KW"/>
</dbReference>
<evidence type="ECO:0000256" key="4">
    <source>
        <dbReference type="ARBA" id="ARBA00022532"/>
    </source>
</evidence>
<dbReference type="FunFam" id="3.20.19.10:FF:000001">
    <property type="entry name" value="Aconitate hydratase"/>
    <property type="match status" value="1"/>
</dbReference>
<evidence type="ECO:0000256" key="6">
    <source>
        <dbReference type="ARBA" id="ARBA00022884"/>
    </source>
</evidence>
<dbReference type="FunFam" id="3.30.499.10:FF:000002">
    <property type="entry name" value="Aconitate hydratase"/>
    <property type="match status" value="1"/>
</dbReference>
<dbReference type="InterPro" id="IPR006249">
    <property type="entry name" value="Aconitase/IRP2"/>
</dbReference>
<proteinExistence type="inferred from homology"/>
<dbReference type="Gene3D" id="3.20.19.10">
    <property type="entry name" value="Aconitase, domain 4"/>
    <property type="match status" value="1"/>
</dbReference>
<dbReference type="FunFam" id="3.30.499.10:FF:000009">
    <property type="entry name" value="Aconitate hydratase"/>
    <property type="match status" value="1"/>
</dbReference>
<feature type="domain" description="Aconitase/3-isopropylmalate dehydratase large subunit alpha/beta/alpha" evidence="13">
    <location>
        <begin position="65"/>
        <end position="599"/>
    </location>
</feature>
<evidence type="ECO:0000256" key="7">
    <source>
        <dbReference type="ARBA" id="ARBA00023004"/>
    </source>
</evidence>
<dbReference type="SUPFAM" id="SSF53732">
    <property type="entry name" value="Aconitase iron-sulfur domain"/>
    <property type="match status" value="1"/>
</dbReference>
<dbReference type="InterPro" id="IPR015928">
    <property type="entry name" value="Aconitase/3IPM_dehydase_swvl"/>
</dbReference>
<comment type="pathway">
    <text evidence="2">Carbohydrate metabolism; tricarboxylic acid cycle; isocitrate from oxaloacetate: step 2/2.</text>
</comment>
<keyword evidence="6" id="KW-0694">RNA-binding</keyword>
<sequence length="944" mass="101620">MSTVNSFGAKSTLTVGSTDYEIFRVDTVAGHERLPFSLKVLLENLLRTEDGANVTKAQIEALGSWDAAAEPNTEIQFSPARVVMQDFTGVPCIVDLATMREAVTALGGDANKINPLSPAEMVIDHSVIADLFGSENALERNVEIEYERNGERYQFLRWGQTAFQDFKVVPPGTGIVHQVNIEHLAKVIYDRTNGGVLQAYPDTCVGTDSHTTMVNGLGVLGWGVGGIEAEAAMLGQPVSMLIPRVVGFKLTGEIPAGVTATDVVLTITDMLRQHGVVGKFVEFYGAGVASVPLANRATIGNMSPEFGSTAAIFPIDDVTLDYLRLTGRTDEAVALVETYAKEQGLWHDAANEPVYSEYMELDLSTVVPSIAGPKRPQDRILLSEAKEQFEKDILNYATPSTSEDIVDLESKHSFPASDPGQVPGEEEPTTRPVHINSGAPAHASKPVPVTTPAGEQYILDNGAVTLAAITSCTNTSNPSVMIAAGLIARKALQKGLKQKPWVKTTLGPGSKVVTDYYEKSGLNKDLEGLGFYTVGYGCTICIGNSGPLIDEVSAAINDHDLAVTAVLSGNRNFEGRISPDVKMNYLASPPLVVAYALAGSMHFDFDNDALGQDADGNDVFLKDIWPAPEEVQEIIDSSISRDQFIKQYATVFDGDERWTSLPTPTGPVFEWDADSTYVRKAPYFDGMTMELTPVTDIDGARVMATLGDSVTTDHISPAGAIKPGTPAAQYLTEHGVDRKDFNSFGSRRGNHEVMIRGTFANIRLKNAMVKAVNDGQQIEGGFTRDFTQAGGPQAYIYDASMNYQAQGTPLVVFGGKEYGSGSSRDWAAKGTTLLGVKAVITESFERIHRSNLIGMGVVPLQFPAGESWESLGLDGTEIISISGLTELNEGRTPKTVKVTAVPSEFSPEGKQPVEFDAVVRIDTPGEADYYRNGGILQYVLRSLV</sequence>
<dbReference type="GO" id="GO:0019679">
    <property type="term" value="P:propionate metabolic process, methylcitrate cycle"/>
    <property type="evidence" value="ECO:0007669"/>
    <property type="project" value="UniProtKB-ARBA"/>
</dbReference>
<keyword evidence="9 11" id="KW-0456">Lyase</keyword>
<dbReference type="PANTHER" id="PTHR11670">
    <property type="entry name" value="ACONITASE/IRON-RESPONSIVE ELEMENT FAMILY MEMBER"/>
    <property type="match status" value="1"/>
</dbReference>
<dbReference type="NCBIfam" id="NF006757">
    <property type="entry name" value="PRK09277.1"/>
    <property type="match status" value="1"/>
</dbReference>
<keyword evidence="11" id="KW-0004">4Fe-4S</keyword>
<reference evidence="15" key="1">
    <citation type="submission" date="2020-12" db="EMBL/GenBank/DDBJ databases">
        <title>PHA producing bacteria isolated from mangrove.</title>
        <authorList>
            <person name="Zheng W."/>
            <person name="Yu S."/>
            <person name="Huang Y."/>
        </authorList>
    </citation>
    <scope>NUCLEOTIDE SEQUENCE</scope>
    <source>
        <strain evidence="15">GN8-5</strain>
    </source>
</reference>
<gene>
    <name evidence="15" type="primary">acnA</name>
    <name evidence="15" type="ORF">JF543_09620</name>
</gene>
<dbReference type="InterPro" id="IPR001030">
    <property type="entry name" value="Acoase/IPM_deHydtase_lsu_aba"/>
</dbReference>
<dbReference type="NCBIfam" id="TIGR01341">
    <property type="entry name" value="aconitase_1"/>
    <property type="match status" value="1"/>
</dbReference>
<feature type="domain" description="Aconitase A/isopropylmalate dehydratase small subunit swivel" evidence="14">
    <location>
        <begin position="728"/>
        <end position="864"/>
    </location>
</feature>
<keyword evidence="8 11" id="KW-0411">Iron-sulfur</keyword>
<evidence type="ECO:0000256" key="9">
    <source>
        <dbReference type="ARBA" id="ARBA00023239"/>
    </source>
</evidence>
<evidence type="ECO:0000259" key="14">
    <source>
        <dbReference type="Pfam" id="PF00694"/>
    </source>
</evidence>
<comment type="catalytic activity">
    <reaction evidence="10 11">
        <text>citrate = D-threo-isocitrate</text>
        <dbReference type="Rhea" id="RHEA:10336"/>
        <dbReference type="ChEBI" id="CHEBI:15562"/>
        <dbReference type="ChEBI" id="CHEBI:16947"/>
        <dbReference type="EC" id="4.2.1.3"/>
    </reaction>
</comment>
<dbReference type="InterPro" id="IPR000573">
    <property type="entry name" value="AconitaseA/IPMdHydase_ssu_swvl"/>
</dbReference>
<evidence type="ECO:0000256" key="8">
    <source>
        <dbReference type="ARBA" id="ARBA00023014"/>
    </source>
</evidence>
<evidence type="ECO:0000313" key="15">
    <source>
        <dbReference type="EMBL" id="MBN8206214.1"/>
    </source>
</evidence>
<dbReference type="Gene3D" id="6.10.190.10">
    <property type="match status" value="1"/>
</dbReference>
<dbReference type="EMBL" id="JAEMWU010000001">
    <property type="protein sequence ID" value="MBN8206214.1"/>
    <property type="molecule type" value="Genomic_DNA"/>
</dbReference>